<sequence length="502" mass="55474">MNLYSNLTNALNLNPDKEAYIFLNESTTYRELHQKVNQFAHSLSQQGIEKGDTVALLLGNTPEFVVAYYGTICAGATVVPVNPTFTAREIEYILTNSKAKGVIADASLHTPLTEVRQKVSSVDFVVYTKPVESELAFESFIDNDVQNFNGPVVEENDVAVILYTSGTTGAPKGVMLTHKNLQSNAEAVKDLFEMTAEDRVVTVLPIFHVFCMTVCFNAPILSGSTMILLPKFSPQEVVETFVKEQATVFAGVPTMFNFLLQIPTTKEQFSSLRICISGGSSLPVAVLNKFQEHSGIQIQEGYGLSEAAPVTAFNPLRGVCKPGSIGVNIPYVENKVVDPEGEEVPRGEVGELIVKGPNVMKGYLGMPEETARSIKDGWLYTGDMATMDEEGYIYIVDRKKDMIIVGGYNVYPREIEEVLYDHADIVEVAVIGVPDESYGESVKAFVVSKNETLTESDLKNYLADKLVKYKRPQYIEFLSELPKNTTGKILRKNLRNLEHSTK</sequence>
<keyword evidence="4" id="KW-1185">Reference proteome</keyword>
<dbReference type="InterPro" id="IPR020845">
    <property type="entry name" value="AMP-binding_CS"/>
</dbReference>
<dbReference type="InterPro" id="IPR020459">
    <property type="entry name" value="AMP-binding"/>
</dbReference>
<dbReference type="EMBL" id="JAOTPO010000013">
    <property type="protein sequence ID" value="MDE5415065.1"/>
    <property type="molecule type" value="Genomic_DNA"/>
</dbReference>
<evidence type="ECO:0000313" key="4">
    <source>
        <dbReference type="Proteomes" id="UP001148125"/>
    </source>
</evidence>
<dbReference type="PROSITE" id="PS00455">
    <property type="entry name" value="AMP_BINDING"/>
    <property type="match status" value="1"/>
</dbReference>
<dbReference type="Pfam" id="PF00501">
    <property type="entry name" value="AMP-binding"/>
    <property type="match status" value="1"/>
</dbReference>
<dbReference type="RefSeq" id="WP_275119673.1">
    <property type="nucleotide sequence ID" value="NZ_JAOTPO010000013.1"/>
</dbReference>
<dbReference type="Gene3D" id="3.40.50.12780">
    <property type="entry name" value="N-terminal domain of ligase-like"/>
    <property type="match status" value="1"/>
</dbReference>
<feature type="domain" description="AMP-dependent synthetase/ligase" evidence="1">
    <location>
        <begin position="11"/>
        <end position="364"/>
    </location>
</feature>
<dbReference type="InterPro" id="IPR025110">
    <property type="entry name" value="AMP-bd_C"/>
</dbReference>
<dbReference type="CDD" id="cd05936">
    <property type="entry name" value="FC-FACS_FadD_like"/>
    <property type="match status" value="1"/>
</dbReference>
<comment type="caution">
    <text evidence="3">The sequence shown here is derived from an EMBL/GenBank/DDBJ whole genome shotgun (WGS) entry which is preliminary data.</text>
</comment>
<dbReference type="PANTHER" id="PTHR43767">
    <property type="entry name" value="LONG-CHAIN-FATTY-ACID--COA LIGASE"/>
    <property type="match status" value="1"/>
</dbReference>
<dbReference type="Pfam" id="PF13193">
    <property type="entry name" value="AMP-binding_C"/>
    <property type="match status" value="1"/>
</dbReference>
<protein>
    <submittedName>
        <fullName evidence="3">Long-chain-fatty-acid--CoA ligase</fullName>
        <ecNumber evidence="3">6.2.1.3</ecNumber>
    </submittedName>
</protein>
<gene>
    <name evidence="3" type="ORF">N7Z68_17010</name>
</gene>
<dbReference type="InterPro" id="IPR042099">
    <property type="entry name" value="ANL_N_sf"/>
</dbReference>
<dbReference type="EC" id="6.2.1.3" evidence="3"/>
<dbReference type="Proteomes" id="UP001148125">
    <property type="component" value="Unassembled WGS sequence"/>
</dbReference>
<dbReference type="PANTHER" id="PTHR43767:SF3">
    <property type="entry name" value="LONG-CHAIN-FATTY-ACID--COA LIGASE"/>
    <property type="match status" value="1"/>
</dbReference>
<dbReference type="InterPro" id="IPR045851">
    <property type="entry name" value="AMP-bd_C_sf"/>
</dbReference>
<dbReference type="InterPro" id="IPR000873">
    <property type="entry name" value="AMP-dep_synth/lig_dom"/>
</dbReference>
<name>A0ABT5VII4_9BACI</name>
<dbReference type="GO" id="GO:0004467">
    <property type="term" value="F:long-chain fatty acid-CoA ligase activity"/>
    <property type="evidence" value="ECO:0007669"/>
    <property type="project" value="UniProtKB-EC"/>
</dbReference>
<dbReference type="NCBIfam" id="NF004837">
    <property type="entry name" value="PRK06187.1"/>
    <property type="match status" value="1"/>
</dbReference>
<proteinExistence type="predicted"/>
<evidence type="ECO:0000259" key="2">
    <source>
        <dbReference type="Pfam" id="PF13193"/>
    </source>
</evidence>
<dbReference type="SUPFAM" id="SSF56801">
    <property type="entry name" value="Acetyl-CoA synthetase-like"/>
    <property type="match status" value="1"/>
</dbReference>
<feature type="domain" description="AMP-binding enzyme C-terminal" evidence="2">
    <location>
        <begin position="414"/>
        <end position="488"/>
    </location>
</feature>
<dbReference type="InterPro" id="IPR050237">
    <property type="entry name" value="ATP-dep_AMP-bd_enzyme"/>
</dbReference>
<keyword evidence="3" id="KW-0436">Ligase</keyword>
<reference evidence="3" key="1">
    <citation type="submission" date="2024-05" db="EMBL/GenBank/DDBJ databases">
        <title>Alkalihalobacillus sp. strain MEB203 novel alkaliphilic bacterium from Lonar Lake, India.</title>
        <authorList>
            <person name="Joshi A."/>
            <person name="Thite S."/>
            <person name="Mengade P."/>
        </authorList>
    </citation>
    <scope>NUCLEOTIDE SEQUENCE</scope>
    <source>
        <strain evidence="3">MEB 203</strain>
    </source>
</reference>
<dbReference type="PRINTS" id="PR00154">
    <property type="entry name" value="AMPBINDING"/>
</dbReference>
<evidence type="ECO:0000313" key="3">
    <source>
        <dbReference type="EMBL" id="MDE5415065.1"/>
    </source>
</evidence>
<organism evidence="3 4">
    <name type="scientific">Alkalihalobacterium chitinilyticum</name>
    <dbReference type="NCBI Taxonomy" id="2980103"/>
    <lineage>
        <taxon>Bacteria</taxon>
        <taxon>Bacillati</taxon>
        <taxon>Bacillota</taxon>
        <taxon>Bacilli</taxon>
        <taxon>Bacillales</taxon>
        <taxon>Bacillaceae</taxon>
        <taxon>Alkalihalobacterium</taxon>
    </lineage>
</organism>
<accession>A0ABT5VII4</accession>
<dbReference type="Gene3D" id="3.30.300.30">
    <property type="match status" value="1"/>
</dbReference>
<evidence type="ECO:0000259" key="1">
    <source>
        <dbReference type="Pfam" id="PF00501"/>
    </source>
</evidence>